<dbReference type="EMBL" id="FOUA01000001">
    <property type="protein sequence ID" value="SFL58228.1"/>
    <property type="molecule type" value="Genomic_DNA"/>
</dbReference>
<dbReference type="RefSeq" id="WP_235818236.1">
    <property type="nucleotide sequence ID" value="NZ_FOGN01000001.1"/>
</dbReference>
<evidence type="ECO:0008006" key="5">
    <source>
        <dbReference type="Google" id="ProtNLM"/>
    </source>
</evidence>
<dbReference type="AlphaFoldDB" id="A0A1I4IV47"/>
<dbReference type="Pfam" id="PF16105">
    <property type="entry name" value="DUF4823"/>
    <property type="match status" value="1"/>
</dbReference>
<reference evidence="3 4" key="1">
    <citation type="submission" date="2016-10" db="EMBL/GenBank/DDBJ databases">
        <authorList>
            <person name="de Groot N.N."/>
        </authorList>
    </citation>
    <scope>NUCLEOTIDE SEQUENCE [LARGE SCALE GENOMIC DNA]</scope>
    <source>
        <strain evidence="2 3">CGMCC 1.9095</strain>
        <strain evidence="1 4">DSM 22558</strain>
    </source>
</reference>
<name>A0A1I4IV47_9GAMM</name>
<dbReference type="EMBL" id="FOGN01000001">
    <property type="protein sequence ID" value="SER71901.1"/>
    <property type="molecule type" value="Genomic_DNA"/>
</dbReference>
<sequence length="204" mass="22621">MKPMISLSRITAVLALAVLAWGCTPSQMKEEGRFYLSDAGLLDRYQITRSGNFRLQADSRFYIAQSHFVPVGHAYARPNILAEEGFAAAVQVFPLVRRAEQPLGLDEALLHTRQQGLDYLLYTRFASAQSSAGAQPTAEQASAGHVGRDAVVLQLMLLEAGTERLIDFATITSRTGFLAFYKTRPEGLLREPMEDYTRQLLGRP</sequence>
<dbReference type="InterPro" id="IPR032248">
    <property type="entry name" value="DUF4823"/>
</dbReference>
<dbReference type="STRING" id="653930.SAMN05216589_1394"/>
<evidence type="ECO:0000313" key="1">
    <source>
        <dbReference type="EMBL" id="SER71901.1"/>
    </source>
</evidence>
<gene>
    <name evidence="2" type="ORF">SAMN04487855_0233</name>
    <name evidence="1" type="ORF">SAMN05216589_1394</name>
</gene>
<evidence type="ECO:0000313" key="4">
    <source>
        <dbReference type="Proteomes" id="UP000186904"/>
    </source>
</evidence>
<evidence type="ECO:0000313" key="2">
    <source>
        <dbReference type="EMBL" id="SFL58228.1"/>
    </source>
</evidence>
<evidence type="ECO:0000313" key="3">
    <source>
        <dbReference type="Proteomes" id="UP000186599"/>
    </source>
</evidence>
<organism evidence="2 3">
    <name type="scientific">Halopseudomonas bauzanensis</name>
    <dbReference type="NCBI Taxonomy" id="653930"/>
    <lineage>
        <taxon>Bacteria</taxon>
        <taxon>Pseudomonadati</taxon>
        <taxon>Pseudomonadota</taxon>
        <taxon>Gammaproteobacteria</taxon>
        <taxon>Pseudomonadales</taxon>
        <taxon>Pseudomonadaceae</taxon>
        <taxon>Halopseudomonas</taxon>
    </lineage>
</organism>
<dbReference type="Proteomes" id="UP000186599">
    <property type="component" value="Unassembled WGS sequence"/>
</dbReference>
<protein>
    <recommendedName>
        <fullName evidence="5">DUF4823 domain-containing protein</fullName>
    </recommendedName>
</protein>
<keyword evidence="3" id="KW-1185">Reference proteome</keyword>
<accession>A0A1I4IV47</accession>
<proteinExistence type="predicted"/>
<dbReference type="Proteomes" id="UP000186904">
    <property type="component" value="Unassembled WGS sequence"/>
</dbReference>